<organism evidence="3 4">
    <name type="scientific">Pseudoalteromonas arctica</name>
    <dbReference type="NCBI Taxonomy" id="394751"/>
    <lineage>
        <taxon>Bacteria</taxon>
        <taxon>Pseudomonadati</taxon>
        <taxon>Pseudomonadota</taxon>
        <taxon>Gammaproteobacteria</taxon>
        <taxon>Alteromonadales</taxon>
        <taxon>Pseudoalteromonadaceae</taxon>
        <taxon>Pseudoalteromonas</taxon>
    </lineage>
</organism>
<gene>
    <name evidence="3" type="ORF">WNY57_03075</name>
</gene>
<keyword evidence="4" id="KW-1185">Reference proteome</keyword>
<evidence type="ECO:0000256" key="1">
    <source>
        <dbReference type="SAM" id="Coils"/>
    </source>
</evidence>
<evidence type="ECO:0000313" key="3">
    <source>
        <dbReference type="EMBL" id="MEM5531404.1"/>
    </source>
</evidence>
<reference evidence="3 4" key="1">
    <citation type="submission" date="2024-03" db="EMBL/GenBank/DDBJ databases">
        <title>Community enrichment and isolation of bacterial strains for fucoidan degradation.</title>
        <authorList>
            <person name="Sichert A."/>
        </authorList>
    </citation>
    <scope>NUCLEOTIDE SEQUENCE [LARGE SCALE GENOMIC DNA]</scope>
    <source>
        <strain evidence="3 4">AS26</strain>
    </source>
</reference>
<sequence>MSKARGVENLNRFTAFVSERDRLGDWEDYVLKNKLDLNKKMIARDCEFDRKRITENSAIFDIYKDIKNSLLKKGILHEDNRSAAKQHSDKSSNISNSLNKVSLKKQQESNAALQEELYSTQKKLFKAEEKLRKLENIENYLLETGRL</sequence>
<feature type="compositionally biased region" description="Basic and acidic residues" evidence="2">
    <location>
        <begin position="81"/>
        <end position="90"/>
    </location>
</feature>
<evidence type="ECO:0000256" key="2">
    <source>
        <dbReference type="SAM" id="MobiDB-lite"/>
    </source>
</evidence>
<keyword evidence="1" id="KW-0175">Coiled coil</keyword>
<feature type="coiled-coil region" evidence="1">
    <location>
        <begin position="103"/>
        <end position="137"/>
    </location>
</feature>
<accession>A0ABU9TCG8</accession>
<protein>
    <submittedName>
        <fullName evidence="3">Uncharacterized protein</fullName>
    </submittedName>
</protein>
<dbReference type="EMBL" id="JBBMQX010000002">
    <property type="protein sequence ID" value="MEM5531404.1"/>
    <property type="molecule type" value="Genomic_DNA"/>
</dbReference>
<dbReference type="RefSeq" id="WP_342879106.1">
    <property type="nucleotide sequence ID" value="NZ_JBBMQX010000002.1"/>
</dbReference>
<name>A0ABU9TCG8_9GAMM</name>
<dbReference type="Proteomes" id="UP001457661">
    <property type="component" value="Unassembled WGS sequence"/>
</dbReference>
<feature type="region of interest" description="Disordered" evidence="2">
    <location>
        <begin position="81"/>
        <end position="101"/>
    </location>
</feature>
<feature type="compositionally biased region" description="Polar residues" evidence="2">
    <location>
        <begin position="91"/>
        <end position="100"/>
    </location>
</feature>
<evidence type="ECO:0000313" key="4">
    <source>
        <dbReference type="Proteomes" id="UP001457661"/>
    </source>
</evidence>
<comment type="caution">
    <text evidence="3">The sequence shown here is derived from an EMBL/GenBank/DDBJ whole genome shotgun (WGS) entry which is preliminary data.</text>
</comment>
<proteinExistence type="predicted"/>